<evidence type="ECO:0000313" key="1">
    <source>
        <dbReference type="EMBL" id="KAJ7343945.1"/>
    </source>
</evidence>
<protein>
    <submittedName>
        <fullName evidence="1">Uncharacterized protein</fullName>
    </submittedName>
</protein>
<name>A0AAD7EQQ2_9AGAR</name>
<sequence length="162" mass="16239">MRVCTPSPVRASCCLVHAPSVAPTSACRATPVTAWSTTPTPSANTPGLPCTHTVFVASIASATGFVLTSSRCAMGAKTHAKSGTMSAGGVTAGCDASSSARVCTGGEGVEGHEACGSGGASTWDQGGQGVWGWSHSGRGGRARGVAEQSYELWDRQLCHVGV</sequence>
<dbReference type="EMBL" id="JARIHO010000022">
    <property type="protein sequence ID" value="KAJ7343945.1"/>
    <property type="molecule type" value="Genomic_DNA"/>
</dbReference>
<evidence type="ECO:0000313" key="2">
    <source>
        <dbReference type="Proteomes" id="UP001218218"/>
    </source>
</evidence>
<dbReference type="AlphaFoldDB" id="A0AAD7EQQ2"/>
<proteinExistence type="predicted"/>
<keyword evidence="2" id="KW-1185">Reference proteome</keyword>
<dbReference type="Proteomes" id="UP001218218">
    <property type="component" value="Unassembled WGS sequence"/>
</dbReference>
<accession>A0AAD7EQQ2</accession>
<organism evidence="1 2">
    <name type="scientific">Mycena albidolilacea</name>
    <dbReference type="NCBI Taxonomy" id="1033008"/>
    <lineage>
        <taxon>Eukaryota</taxon>
        <taxon>Fungi</taxon>
        <taxon>Dikarya</taxon>
        <taxon>Basidiomycota</taxon>
        <taxon>Agaricomycotina</taxon>
        <taxon>Agaricomycetes</taxon>
        <taxon>Agaricomycetidae</taxon>
        <taxon>Agaricales</taxon>
        <taxon>Marasmiineae</taxon>
        <taxon>Mycenaceae</taxon>
        <taxon>Mycena</taxon>
    </lineage>
</organism>
<comment type="caution">
    <text evidence="1">The sequence shown here is derived from an EMBL/GenBank/DDBJ whole genome shotgun (WGS) entry which is preliminary data.</text>
</comment>
<reference evidence="1" key="1">
    <citation type="submission" date="2023-03" db="EMBL/GenBank/DDBJ databases">
        <title>Massive genome expansion in bonnet fungi (Mycena s.s.) driven by repeated elements and novel gene families across ecological guilds.</title>
        <authorList>
            <consortium name="Lawrence Berkeley National Laboratory"/>
            <person name="Harder C.B."/>
            <person name="Miyauchi S."/>
            <person name="Viragh M."/>
            <person name="Kuo A."/>
            <person name="Thoen E."/>
            <person name="Andreopoulos B."/>
            <person name="Lu D."/>
            <person name="Skrede I."/>
            <person name="Drula E."/>
            <person name="Henrissat B."/>
            <person name="Morin E."/>
            <person name="Kohler A."/>
            <person name="Barry K."/>
            <person name="LaButti K."/>
            <person name="Morin E."/>
            <person name="Salamov A."/>
            <person name="Lipzen A."/>
            <person name="Mereny Z."/>
            <person name="Hegedus B."/>
            <person name="Baldrian P."/>
            <person name="Stursova M."/>
            <person name="Weitz H."/>
            <person name="Taylor A."/>
            <person name="Grigoriev I.V."/>
            <person name="Nagy L.G."/>
            <person name="Martin F."/>
            <person name="Kauserud H."/>
        </authorList>
    </citation>
    <scope>NUCLEOTIDE SEQUENCE</scope>
    <source>
        <strain evidence="1">CBHHK002</strain>
    </source>
</reference>
<gene>
    <name evidence="1" type="ORF">DFH08DRAFT_871491</name>
</gene>